<accession>A0ABV7PAA8</accession>
<dbReference type="InterPro" id="IPR050505">
    <property type="entry name" value="WDR55/POC1"/>
</dbReference>
<gene>
    <name evidence="5" type="ORF">ACFOSH_42275</name>
</gene>
<keyword evidence="3" id="KW-1133">Transmembrane helix</keyword>
<dbReference type="InterPro" id="IPR001680">
    <property type="entry name" value="WD40_rpt"/>
</dbReference>
<keyword evidence="1" id="KW-0853">WD repeat</keyword>
<dbReference type="Gene3D" id="2.130.10.10">
    <property type="entry name" value="YVTN repeat-like/Quinoprotein amine dehydrogenase"/>
    <property type="match status" value="2"/>
</dbReference>
<keyword evidence="6" id="KW-1185">Reference proteome</keyword>
<evidence type="ECO:0000256" key="2">
    <source>
        <dbReference type="ARBA" id="ARBA00022737"/>
    </source>
</evidence>
<dbReference type="SMART" id="SM00320">
    <property type="entry name" value="WD40"/>
    <property type="match status" value="5"/>
</dbReference>
<evidence type="ECO:0000256" key="1">
    <source>
        <dbReference type="ARBA" id="ARBA00022574"/>
    </source>
</evidence>
<dbReference type="Proteomes" id="UP001595645">
    <property type="component" value="Unassembled WGS sequence"/>
</dbReference>
<feature type="domain" description="Novel STAND NTPase 1" evidence="4">
    <location>
        <begin position="7"/>
        <end position="356"/>
    </location>
</feature>
<evidence type="ECO:0000313" key="6">
    <source>
        <dbReference type="Proteomes" id="UP001595645"/>
    </source>
</evidence>
<organism evidence="5 6">
    <name type="scientific">Amycolatopsis speibonae</name>
    <dbReference type="NCBI Taxonomy" id="1450224"/>
    <lineage>
        <taxon>Bacteria</taxon>
        <taxon>Bacillati</taxon>
        <taxon>Actinomycetota</taxon>
        <taxon>Actinomycetes</taxon>
        <taxon>Pseudonocardiales</taxon>
        <taxon>Pseudonocardiaceae</taxon>
        <taxon>Amycolatopsis</taxon>
    </lineage>
</organism>
<keyword evidence="3" id="KW-0812">Transmembrane</keyword>
<dbReference type="RefSeq" id="WP_378247143.1">
    <property type="nucleotide sequence ID" value="NZ_JBHRWK010000117.1"/>
</dbReference>
<evidence type="ECO:0000313" key="5">
    <source>
        <dbReference type="EMBL" id="MFC3456095.1"/>
    </source>
</evidence>
<name>A0ABV7PAA8_9PSEU</name>
<dbReference type="EMBL" id="JBHRWK010000117">
    <property type="protein sequence ID" value="MFC3456095.1"/>
    <property type="molecule type" value="Genomic_DNA"/>
</dbReference>
<dbReference type="Pfam" id="PF20703">
    <property type="entry name" value="nSTAND1"/>
    <property type="match status" value="1"/>
</dbReference>
<feature type="transmembrane region" description="Helical" evidence="3">
    <location>
        <begin position="410"/>
        <end position="431"/>
    </location>
</feature>
<dbReference type="PANTHER" id="PTHR44019">
    <property type="entry name" value="WD REPEAT-CONTAINING PROTEIN 55"/>
    <property type="match status" value="1"/>
</dbReference>
<evidence type="ECO:0000256" key="3">
    <source>
        <dbReference type="SAM" id="Phobius"/>
    </source>
</evidence>
<proteinExistence type="predicted"/>
<sequence length="847" mass="89815">MVPSQRASARLRHDQLTTIIGGSRPGAGKSSLLRAGFVPRRADSAVVLFSPGRHPFEECALQLAPLLGTTAAQVLDELGSAPDTLRLLLRQAGPDGATVVVDQFEELFTLCTDPVERTSFLDALLTAASGATEVVLGVRADFYPRCAEHRGLADAVAGAQLLLGPMTAAELRDAIVKPATRAELSVEGALVTELVAEAHAQPGVLPLLSHALLETWRRRRGATLALSGYHATGGIRGALANTAEAEYSSLDEAEQATAQQLLLRLIDAGEDTGATKRRLRRDELDQDDPRVDVVLNRLAASRLITLDADTVELTHEALLDAWPRLRDWLAENRAGLRVHRQLTDAAAAWEDTNRESDALARGTRLAVAREWAETGHATMTPREREFLHASVEAERAAQHRAGRRTRQLRWLSVGLAVLLAGAVVLAGVAVLNQRTAAEQRRIAQSRQFAAQADALAEQDPGQAARLSVDAINAYSTVEARSSLLSRIGRPASHGLLAVRQMAFGIGALSPDGRWFAGQDAENNTALWDLPKRTQAAVLRTDQPTQKLPMTAAFSRDSTRLLVAMADNTLLLWNPAAPQHPIAAGFSTGDIRSVAFSPDGTRVATISSDQALEIRDSTSLRTLITVPGPPAAATSFGAVAFSPDGRTLATTGGDDLVLVRDAATGAVLETLPSKPDNGRPLAFNADGTRLAFPDPKGNITIWDMTTHRPAATIPEAGNVSWLAFDPGGGNLITSGTSGLRMYSPDLLGYIVLTSTSVGGLAVSNGLIVVPGTAGIAVWDIPKLPITAFDAPADVVFADGDSAVLGAGRYAAAVRRWKTEPPHSETALIPQPPGTTTRVPAKSLWLVSG</sequence>
<dbReference type="PANTHER" id="PTHR44019:SF8">
    <property type="entry name" value="POC1 CENTRIOLAR PROTEIN HOMOLOG"/>
    <property type="match status" value="1"/>
</dbReference>
<evidence type="ECO:0000259" key="4">
    <source>
        <dbReference type="Pfam" id="PF20703"/>
    </source>
</evidence>
<dbReference type="SUPFAM" id="SSF50969">
    <property type="entry name" value="YVTN repeat-like/Quinoprotein amine dehydrogenase"/>
    <property type="match status" value="1"/>
</dbReference>
<reference evidence="6" key="1">
    <citation type="journal article" date="2019" name="Int. J. Syst. Evol. Microbiol.">
        <title>The Global Catalogue of Microorganisms (GCM) 10K type strain sequencing project: providing services to taxonomists for standard genome sequencing and annotation.</title>
        <authorList>
            <consortium name="The Broad Institute Genomics Platform"/>
            <consortium name="The Broad Institute Genome Sequencing Center for Infectious Disease"/>
            <person name="Wu L."/>
            <person name="Ma J."/>
        </authorList>
    </citation>
    <scope>NUCLEOTIDE SEQUENCE [LARGE SCALE GENOMIC DNA]</scope>
    <source>
        <strain evidence="6">CGMCC 4.7676</strain>
    </source>
</reference>
<comment type="caution">
    <text evidence="5">The sequence shown here is derived from an EMBL/GenBank/DDBJ whole genome shotgun (WGS) entry which is preliminary data.</text>
</comment>
<keyword evidence="3" id="KW-0472">Membrane</keyword>
<keyword evidence="2" id="KW-0677">Repeat</keyword>
<protein>
    <recommendedName>
        <fullName evidence="4">Novel STAND NTPase 1 domain-containing protein</fullName>
    </recommendedName>
</protein>
<dbReference type="Pfam" id="PF00400">
    <property type="entry name" value="WD40"/>
    <property type="match status" value="2"/>
</dbReference>
<dbReference type="InterPro" id="IPR015943">
    <property type="entry name" value="WD40/YVTN_repeat-like_dom_sf"/>
</dbReference>
<dbReference type="InterPro" id="IPR011044">
    <property type="entry name" value="Quino_amine_DH_bsu"/>
</dbReference>
<dbReference type="InterPro" id="IPR049052">
    <property type="entry name" value="nSTAND1"/>
</dbReference>